<keyword evidence="2" id="KW-0238">DNA-binding</keyword>
<dbReference type="Gene3D" id="1.10.10.60">
    <property type="entry name" value="Homeodomain-like"/>
    <property type="match status" value="2"/>
</dbReference>
<organism evidence="5 6">
    <name type="scientific">Duganella aceris</name>
    <dbReference type="NCBI Taxonomy" id="2703883"/>
    <lineage>
        <taxon>Bacteria</taxon>
        <taxon>Pseudomonadati</taxon>
        <taxon>Pseudomonadota</taxon>
        <taxon>Betaproteobacteria</taxon>
        <taxon>Burkholderiales</taxon>
        <taxon>Oxalobacteraceae</taxon>
        <taxon>Telluria group</taxon>
        <taxon>Duganella</taxon>
    </lineage>
</organism>
<evidence type="ECO:0000256" key="3">
    <source>
        <dbReference type="ARBA" id="ARBA00023163"/>
    </source>
</evidence>
<comment type="caution">
    <text evidence="5">The sequence shown here is derived from an EMBL/GenBank/DDBJ whole genome shotgun (WGS) entry which is preliminary data.</text>
</comment>
<dbReference type="RefSeq" id="WP_166100916.1">
    <property type="nucleotide sequence ID" value="NZ_JAADJT010000003.1"/>
</dbReference>
<dbReference type="InterPro" id="IPR050204">
    <property type="entry name" value="AraC_XylS_family_regulators"/>
</dbReference>
<feature type="domain" description="HTH araC/xylS-type" evidence="4">
    <location>
        <begin position="177"/>
        <end position="275"/>
    </location>
</feature>
<evidence type="ECO:0000256" key="2">
    <source>
        <dbReference type="ARBA" id="ARBA00023125"/>
    </source>
</evidence>
<dbReference type="PANTHER" id="PTHR46796:SF13">
    <property type="entry name" value="HTH-TYPE TRANSCRIPTIONAL ACTIVATOR RHAS"/>
    <property type="match status" value="1"/>
</dbReference>
<dbReference type="SMART" id="SM00342">
    <property type="entry name" value="HTH_ARAC"/>
    <property type="match status" value="1"/>
</dbReference>
<evidence type="ECO:0000313" key="6">
    <source>
        <dbReference type="Proteomes" id="UP000666369"/>
    </source>
</evidence>
<evidence type="ECO:0000256" key="1">
    <source>
        <dbReference type="ARBA" id="ARBA00023015"/>
    </source>
</evidence>
<proteinExistence type="predicted"/>
<name>A0ABX0FIA6_9BURK</name>
<gene>
    <name evidence="5" type="ORF">GW587_08170</name>
</gene>
<keyword evidence="1" id="KW-0805">Transcription regulation</keyword>
<evidence type="ECO:0000313" key="5">
    <source>
        <dbReference type="EMBL" id="NGZ84229.1"/>
    </source>
</evidence>
<dbReference type="SUPFAM" id="SSF46689">
    <property type="entry name" value="Homeodomain-like"/>
    <property type="match status" value="2"/>
</dbReference>
<dbReference type="Pfam" id="PF12833">
    <property type="entry name" value="HTH_18"/>
    <property type="match status" value="1"/>
</dbReference>
<reference evidence="5 6" key="1">
    <citation type="submission" date="2020-01" db="EMBL/GenBank/DDBJ databases">
        <authorList>
            <person name="Lee S.D."/>
        </authorList>
    </citation>
    <scope>NUCLEOTIDE SEQUENCE [LARGE SCALE GENOMIC DNA]</scope>
    <source>
        <strain evidence="5 6">SAP-35</strain>
    </source>
</reference>
<keyword evidence="6" id="KW-1185">Reference proteome</keyword>
<dbReference type="InterPro" id="IPR009057">
    <property type="entry name" value="Homeodomain-like_sf"/>
</dbReference>
<dbReference type="PROSITE" id="PS01124">
    <property type="entry name" value="HTH_ARAC_FAMILY_2"/>
    <property type="match status" value="1"/>
</dbReference>
<dbReference type="EMBL" id="JAADJT010000003">
    <property type="protein sequence ID" value="NGZ84229.1"/>
    <property type="molecule type" value="Genomic_DNA"/>
</dbReference>
<protein>
    <submittedName>
        <fullName evidence="5">AraC family transcriptional regulator</fullName>
    </submittedName>
</protein>
<sequence length="279" mass="30437">MDTMTLSQALSQLDINSSVFDAVEVDGAWSPDGADGGEATLLIVLRGSGTITLGDTALPVRAGQLWLVDGARPPALTAAPDGDGLAVATGLLRVNLLDGRSMFDFIPTPHMHDAAGTELFTGAIPELLRESALGGPGSDAIVVCLIRRLVTVLVRDAWPEQQQIPSARISTQGQQFQKIVDLMHKDPARRYTLDNLAQATGMSRTVFHRTFSETYGSSPLTLLRKIRLKKAELLLRQTDMPIKTIASRLGYQSRSHFWQTFKDANGVDPERYRQLRGQS</sequence>
<dbReference type="Pfam" id="PF12852">
    <property type="entry name" value="Cupin_6"/>
    <property type="match status" value="1"/>
</dbReference>
<keyword evidence="3" id="KW-0804">Transcription</keyword>
<dbReference type="InterPro" id="IPR018060">
    <property type="entry name" value="HTH_AraC"/>
</dbReference>
<dbReference type="InterPro" id="IPR032783">
    <property type="entry name" value="AraC_lig"/>
</dbReference>
<dbReference type="PANTHER" id="PTHR46796">
    <property type="entry name" value="HTH-TYPE TRANSCRIPTIONAL ACTIVATOR RHAS-RELATED"/>
    <property type="match status" value="1"/>
</dbReference>
<dbReference type="Proteomes" id="UP000666369">
    <property type="component" value="Unassembled WGS sequence"/>
</dbReference>
<evidence type="ECO:0000259" key="4">
    <source>
        <dbReference type="PROSITE" id="PS01124"/>
    </source>
</evidence>
<reference evidence="6" key="2">
    <citation type="submission" date="2023-07" db="EMBL/GenBank/DDBJ databases">
        <title>Duganella aceri sp. nov., isolated from tree sap.</title>
        <authorList>
            <person name="Kim I.S."/>
        </authorList>
    </citation>
    <scope>NUCLEOTIDE SEQUENCE [LARGE SCALE GENOMIC DNA]</scope>
    <source>
        <strain evidence="6">SAP-35</strain>
    </source>
</reference>
<accession>A0ABX0FIA6</accession>